<keyword evidence="2" id="KW-1185">Reference proteome</keyword>
<dbReference type="EMBL" id="JBBVGT010000002">
    <property type="protein sequence ID" value="MFB5946101.1"/>
    <property type="molecule type" value="Genomic_DNA"/>
</dbReference>
<evidence type="ECO:0000313" key="1">
    <source>
        <dbReference type="EMBL" id="MFB5946101.1"/>
    </source>
</evidence>
<name>A0ABV5CF22_9SPHI</name>
<gene>
    <name evidence="1" type="ORF">WKR92_09680</name>
</gene>
<accession>A0ABV5CF22</accession>
<protein>
    <submittedName>
        <fullName evidence="1">Uncharacterized protein</fullName>
    </submittedName>
</protein>
<proteinExistence type="predicted"/>
<sequence>MKSIKVYVEGIPVDLTPDQIKHVEKALAERKKACNTFAKCLKYFGFKKIAGMKYSYENEEKEWYAEIFHDRVLLGGKDLPRDPYPPGLVVHWSVNSIINELQKHD</sequence>
<dbReference type="RefSeq" id="WP_375557630.1">
    <property type="nucleotide sequence ID" value="NZ_JBBVGT010000002.1"/>
</dbReference>
<comment type="caution">
    <text evidence="1">The sequence shown here is derived from an EMBL/GenBank/DDBJ whole genome shotgun (WGS) entry which is preliminary data.</text>
</comment>
<reference evidence="1 2" key="1">
    <citation type="submission" date="2024-04" db="EMBL/GenBank/DDBJ databases">
        <title>Albibacterium profundi sp. nov., isolated from sediment of the Challenger Deep of Mariana Trench.</title>
        <authorList>
            <person name="Wang Y."/>
        </authorList>
    </citation>
    <scope>NUCLEOTIDE SEQUENCE [LARGE SCALE GENOMIC DNA]</scope>
    <source>
        <strain evidence="1 2">RHL897</strain>
    </source>
</reference>
<dbReference type="Proteomes" id="UP001580928">
    <property type="component" value="Unassembled WGS sequence"/>
</dbReference>
<evidence type="ECO:0000313" key="2">
    <source>
        <dbReference type="Proteomes" id="UP001580928"/>
    </source>
</evidence>
<organism evidence="1 2">
    <name type="scientific">Albibacterium profundi</name>
    <dbReference type="NCBI Taxonomy" id="3134906"/>
    <lineage>
        <taxon>Bacteria</taxon>
        <taxon>Pseudomonadati</taxon>
        <taxon>Bacteroidota</taxon>
        <taxon>Sphingobacteriia</taxon>
        <taxon>Sphingobacteriales</taxon>
        <taxon>Sphingobacteriaceae</taxon>
        <taxon>Albibacterium</taxon>
    </lineage>
</organism>